<evidence type="ECO:0000313" key="1">
    <source>
        <dbReference type="EMBL" id="TFK72296.1"/>
    </source>
</evidence>
<gene>
    <name evidence="1" type="ORF">BDN72DRAFT_894963</name>
</gene>
<keyword evidence="2" id="KW-1185">Reference proteome</keyword>
<proteinExistence type="predicted"/>
<evidence type="ECO:0000313" key="2">
    <source>
        <dbReference type="Proteomes" id="UP000308600"/>
    </source>
</evidence>
<dbReference type="Proteomes" id="UP000308600">
    <property type="component" value="Unassembled WGS sequence"/>
</dbReference>
<accession>A0ACD3B357</accession>
<protein>
    <submittedName>
        <fullName evidence="1">DNA mismatch repair protein MutL</fullName>
    </submittedName>
</protein>
<reference evidence="1 2" key="1">
    <citation type="journal article" date="2019" name="Nat. Ecol. Evol.">
        <title>Megaphylogeny resolves global patterns of mushroom evolution.</title>
        <authorList>
            <person name="Varga T."/>
            <person name="Krizsan K."/>
            <person name="Foldi C."/>
            <person name="Dima B."/>
            <person name="Sanchez-Garcia M."/>
            <person name="Sanchez-Ramirez S."/>
            <person name="Szollosi G.J."/>
            <person name="Szarkandi J.G."/>
            <person name="Papp V."/>
            <person name="Albert L."/>
            <person name="Andreopoulos W."/>
            <person name="Angelini C."/>
            <person name="Antonin V."/>
            <person name="Barry K.W."/>
            <person name="Bougher N.L."/>
            <person name="Buchanan P."/>
            <person name="Buyck B."/>
            <person name="Bense V."/>
            <person name="Catcheside P."/>
            <person name="Chovatia M."/>
            <person name="Cooper J."/>
            <person name="Damon W."/>
            <person name="Desjardin D."/>
            <person name="Finy P."/>
            <person name="Geml J."/>
            <person name="Haridas S."/>
            <person name="Hughes K."/>
            <person name="Justo A."/>
            <person name="Karasinski D."/>
            <person name="Kautmanova I."/>
            <person name="Kiss B."/>
            <person name="Kocsube S."/>
            <person name="Kotiranta H."/>
            <person name="LaButti K.M."/>
            <person name="Lechner B.E."/>
            <person name="Liimatainen K."/>
            <person name="Lipzen A."/>
            <person name="Lukacs Z."/>
            <person name="Mihaltcheva S."/>
            <person name="Morgado L.N."/>
            <person name="Niskanen T."/>
            <person name="Noordeloos M.E."/>
            <person name="Ohm R.A."/>
            <person name="Ortiz-Santana B."/>
            <person name="Ovrebo C."/>
            <person name="Racz N."/>
            <person name="Riley R."/>
            <person name="Savchenko A."/>
            <person name="Shiryaev A."/>
            <person name="Soop K."/>
            <person name="Spirin V."/>
            <person name="Szebenyi C."/>
            <person name="Tomsovsky M."/>
            <person name="Tulloss R.E."/>
            <person name="Uehling J."/>
            <person name="Grigoriev I.V."/>
            <person name="Vagvolgyi C."/>
            <person name="Papp T."/>
            <person name="Martin F.M."/>
            <person name="Miettinen O."/>
            <person name="Hibbett D.S."/>
            <person name="Nagy L.G."/>
        </authorList>
    </citation>
    <scope>NUCLEOTIDE SEQUENCE [LARGE SCALE GENOMIC DNA]</scope>
    <source>
        <strain evidence="1 2">NL-1719</strain>
    </source>
</reference>
<dbReference type="EMBL" id="ML208287">
    <property type="protein sequence ID" value="TFK72296.1"/>
    <property type="molecule type" value="Genomic_DNA"/>
</dbReference>
<organism evidence="1 2">
    <name type="scientific">Pluteus cervinus</name>
    <dbReference type="NCBI Taxonomy" id="181527"/>
    <lineage>
        <taxon>Eukaryota</taxon>
        <taxon>Fungi</taxon>
        <taxon>Dikarya</taxon>
        <taxon>Basidiomycota</taxon>
        <taxon>Agaricomycotina</taxon>
        <taxon>Agaricomycetes</taxon>
        <taxon>Agaricomycetidae</taxon>
        <taxon>Agaricales</taxon>
        <taxon>Pluteineae</taxon>
        <taxon>Pluteaceae</taxon>
        <taxon>Pluteus</taxon>
    </lineage>
</organism>
<name>A0ACD3B357_9AGAR</name>
<sequence>MAAHSSAGTTIKAIDKNSIHKITSGQVVIDLQTAVKELVENCIDAGSTSIEVRFKDYGLSSIEVIDNGCGVAEQDHESIGLKHHTSKISSFTDLTTVRTFGFRGEALASLCALCESVSVSTTTQSPMGTLLQLESSGKVGKRTKVARQRGTTVTLTKLFAPLPVRRKELERNAKREFGKALSLLNAYALGPCSAGIQDATGTQRGVRLTVSNQAEKGQKSVQIRTQGTISNRTTVTDLWGPKALENITDLAVSFTVEPDKASLKRLGAGQAVDADPIIVQVKGLVSKFSTGCGRTGTDRQFFYVNGRPCNLTKVQKGFNESYRSFNANQSPFVIADFILPTEACDVNLSPDKRTIFLHSEGNLISALKDALEAVFASARSTYDIGATQSKNLTQSVLPASLPPRDPLTKRTSSRREEPAPQEEDSEDEITELPSSLPLPQYDEPQSQPPARSQTPTQDKEPLFLGSPEPSRAPAPINRPPLPASDPNEDRMDVDSIPPRALPATPSRNPPISSPSATKAAAPTNAVRQATLTTMFTKSAPALKKSSVTLDTTKASWSPQRRRHLTDDELATRASQDEEVEDEGLGDAPHRKRRRSKSPEKRADQDGESIPQAPTLTVKPKSKASSALTSKTSRSGLRTALAQFARKGSQIPQVRDEDEDMEDAPAPIPRPEHSAASADDDDDDDDLNEMSSTLVGQTGTSSSGTLLCAETNVTLNLNQEAVTRPEVLRRADGHDIIMGINVSEVADRWKRRERSRFNGSSSSPDETDPMTDSNNEHRPKLSLDAGVQNVDDTDSAADALSRIIEKEDFGKMEVIGQFNLGFIIARRRKAVATGPTVENMDDLFIVDQHAADEKYNFETLQQTTKIKSQPLLKPRCLELTAADELTAVDNIDILRQNGFEVEVETLQSGEADDEQMECEDLQGKLKLLALPVSKSTTFDMKDLEELIHLMRDRPSGQMVRCSKARAMFAMRACRKSVMVGMPLTKQQMLTLVGHMGTMDQPWNCPHGRPTMRHLYDLNSHMRLGQLEGKESAVSRLLDWESFQ</sequence>